<dbReference type="AlphaFoldDB" id="A0AAV6TAW7"/>
<comment type="caution">
    <text evidence="1">The sequence shown here is derived from an EMBL/GenBank/DDBJ whole genome shotgun (WGS) entry which is preliminary data.</text>
</comment>
<keyword evidence="2" id="KW-1185">Reference proteome</keyword>
<protein>
    <submittedName>
        <fullName evidence="1">Uncharacterized protein</fullName>
    </submittedName>
</protein>
<reference evidence="1 2" key="1">
    <citation type="journal article" date="2021" name="Sci. Rep.">
        <title>Chromosome anchoring in Senegalese sole (Solea senegalensis) reveals sex-associated markers and genome rearrangements in flatfish.</title>
        <authorList>
            <person name="Guerrero-Cozar I."/>
            <person name="Gomez-Garrido J."/>
            <person name="Berbel C."/>
            <person name="Martinez-Blanch J.F."/>
            <person name="Alioto T."/>
            <person name="Claros M.G."/>
            <person name="Gagnaire P.A."/>
            <person name="Manchado M."/>
        </authorList>
    </citation>
    <scope>NUCLEOTIDE SEQUENCE [LARGE SCALE GENOMIC DNA]</scope>
    <source>
        <strain evidence="1">Sse05_10M</strain>
    </source>
</reference>
<gene>
    <name evidence="1" type="ORF">JOB18_038565</name>
</gene>
<dbReference type="EMBL" id="JAGKHQ010000001">
    <property type="protein sequence ID" value="KAG7526308.1"/>
    <property type="molecule type" value="Genomic_DNA"/>
</dbReference>
<evidence type="ECO:0000313" key="1">
    <source>
        <dbReference type="EMBL" id="KAG7526308.1"/>
    </source>
</evidence>
<dbReference type="Proteomes" id="UP000693946">
    <property type="component" value="Linkage Group LG1"/>
</dbReference>
<sequence length="71" mass="8087">MPLMRVVETAALLLEIVPSSARHSGETSRMGEEIRRGVTFIRLTPNTDYDAVFVVTIMDAHCVKWIDDLRR</sequence>
<name>A0AAV6TAW7_SOLSE</name>
<accession>A0AAV6TAW7</accession>
<proteinExistence type="predicted"/>
<organism evidence="1 2">
    <name type="scientific">Solea senegalensis</name>
    <name type="common">Senegalese sole</name>
    <dbReference type="NCBI Taxonomy" id="28829"/>
    <lineage>
        <taxon>Eukaryota</taxon>
        <taxon>Metazoa</taxon>
        <taxon>Chordata</taxon>
        <taxon>Craniata</taxon>
        <taxon>Vertebrata</taxon>
        <taxon>Euteleostomi</taxon>
        <taxon>Actinopterygii</taxon>
        <taxon>Neopterygii</taxon>
        <taxon>Teleostei</taxon>
        <taxon>Neoteleostei</taxon>
        <taxon>Acanthomorphata</taxon>
        <taxon>Carangaria</taxon>
        <taxon>Pleuronectiformes</taxon>
        <taxon>Pleuronectoidei</taxon>
        <taxon>Soleidae</taxon>
        <taxon>Solea</taxon>
    </lineage>
</organism>
<evidence type="ECO:0000313" key="2">
    <source>
        <dbReference type="Proteomes" id="UP000693946"/>
    </source>
</evidence>